<evidence type="ECO:0000313" key="15">
    <source>
        <dbReference type="Proteomes" id="UP001152799"/>
    </source>
</evidence>
<reference evidence="14" key="1">
    <citation type="submission" date="2022-01" db="EMBL/GenBank/DDBJ databases">
        <authorList>
            <person name="King R."/>
        </authorList>
    </citation>
    <scope>NUCLEOTIDE SEQUENCE</scope>
</reference>
<feature type="repeat" description="ANK" evidence="10">
    <location>
        <begin position="1077"/>
        <end position="1109"/>
    </location>
</feature>
<feature type="repeat" description="ANK" evidence="10">
    <location>
        <begin position="253"/>
        <end position="285"/>
    </location>
</feature>
<evidence type="ECO:0000256" key="11">
    <source>
        <dbReference type="SAM" id="MobiDB-lite"/>
    </source>
</evidence>
<feature type="repeat" description="ANK" evidence="10">
    <location>
        <begin position="827"/>
        <end position="859"/>
    </location>
</feature>
<feature type="transmembrane region" description="Helical" evidence="12">
    <location>
        <begin position="1340"/>
        <end position="1360"/>
    </location>
</feature>
<organism evidence="14 15">
    <name type="scientific">Ceutorhynchus assimilis</name>
    <name type="common">cabbage seed weevil</name>
    <dbReference type="NCBI Taxonomy" id="467358"/>
    <lineage>
        <taxon>Eukaryota</taxon>
        <taxon>Metazoa</taxon>
        <taxon>Ecdysozoa</taxon>
        <taxon>Arthropoda</taxon>
        <taxon>Hexapoda</taxon>
        <taxon>Insecta</taxon>
        <taxon>Pterygota</taxon>
        <taxon>Neoptera</taxon>
        <taxon>Endopterygota</taxon>
        <taxon>Coleoptera</taxon>
        <taxon>Polyphaga</taxon>
        <taxon>Cucujiformia</taxon>
        <taxon>Curculionidae</taxon>
        <taxon>Ceutorhynchinae</taxon>
        <taxon>Ceutorhynchus</taxon>
    </lineage>
</organism>
<feature type="transmembrane region" description="Helical" evidence="12">
    <location>
        <begin position="1478"/>
        <end position="1500"/>
    </location>
</feature>
<keyword evidence="7" id="KW-0406">Ion transport</keyword>
<evidence type="ECO:0000256" key="8">
    <source>
        <dbReference type="ARBA" id="ARBA00023136"/>
    </source>
</evidence>
<dbReference type="FunFam" id="1.25.40.20:FF:000329">
    <property type="entry name" value="No mechanoreceptor potential C, isoform D"/>
    <property type="match status" value="1"/>
</dbReference>
<feature type="region of interest" description="Disordered" evidence="11">
    <location>
        <begin position="1"/>
        <end position="62"/>
    </location>
</feature>
<dbReference type="Pfam" id="PF00023">
    <property type="entry name" value="Ank"/>
    <property type="match status" value="3"/>
</dbReference>
<feature type="transmembrane region" description="Helical" evidence="12">
    <location>
        <begin position="1372"/>
        <end position="1392"/>
    </location>
</feature>
<dbReference type="PRINTS" id="PR01415">
    <property type="entry name" value="ANKYRIN"/>
</dbReference>
<evidence type="ECO:0000256" key="3">
    <source>
        <dbReference type="ARBA" id="ARBA00022692"/>
    </source>
</evidence>
<evidence type="ECO:0000256" key="4">
    <source>
        <dbReference type="ARBA" id="ARBA00022737"/>
    </source>
</evidence>
<feature type="repeat" description="ANK" evidence="10">
    <location>
        <begin position="1144"/>
        <end position="1176"/>
    </location>
</feature>
<dbReference type="Proteomes" id="UP001152799">
    <property type="component" value="Chromosome 1"/>
</dbReference>
<evidence type="ECO:0000259" key="13">
    <source>
        <dbReference type="Pfam" id="PF00520"/>
    </source>
</evidence>
<feature type="repeat" description="ANK" evidence="10">
    <location>
        <begin position="386"/>
        <end position="418"/>
    </location>
</feature>
<dbReference type="GO" id="GO:0005262">
    <property type="term" value="F:calcium channel activity"/>
    <property type="evidence" value="ECO:0007669"/>
    <property type="project" value="InterPro"/>
</dbReference>
<evidence type="ECO:0000256" key="9">
    <source>
        <dbReference type="ARBA" id="ARBA00023303"/>
    </source>
</evidence>
<dbReference type="PRINTS" id="PR01097">
    <property type="entry name" value="TRNSRECEPTRP"/>
</dbReference>
<keyword evidence="5 12" id="KW-1133">Transmembrane helix</keyword>
<feature type="repeat" description="ANK" evidence="10">
    <location>
        <begin position="319"/>
        <end position="342"/>
    </location>
</feature>
<dbReference type="InterPro" id="IPR036770">
    <property type="entry name" value="Ankyrin_rpt-contain_sf"/>
</dbReference>
<accession>A0A9N9MBY2</accession>
<feature type="repeat" description="ANK" evidence="10">
    <location>
        <begin position="1111"/>
        <end position="1143"/>
    </location>
</feature>
<keyword evidence="6 10" id="KW-0040">ANK repeat</keyword>
<dbReference type="InterPro" id="IPR002110">
    <property type="entry name" value="Ankyrin_rpt"/>
</dbReference>
<evidence type="ECO:0000256" key="2">
    <source>
        <dbReference type="ARBA" id="ARBA00022448"/>
    </source>
</evidence>
<feature type="repeat" description="ANK" evidence="10">
    <location>
        <begin position="963"/>
        <end position="983"/>
    </location>
</feature>
<feature type="compositionally biased region" description="Acidic residues" evidence="11">
    <location>
        <begin position="1815"/>
        <end position="1825"/>
    </location>
</feature>
<feature type="repeat" description="ANK" evidence="10">
    <location>
        <begin position="112"/>
        <end position="144"/>
    </location>
</feature>
<name>A0A9N9MBY2_9CUCU</name>
<sequence length="1840" mass="200917">MSQAGGKKGGGKGPPKGDKNEDTNGTGKIAIAKESKDKEETTSNPDGDDTPSAKPQSAGANVRDAAQRILTLCQKAEWAPIDQILKSMEKAIANAGEDANSIPLAGVADLTTGMTPLMYAVKDNRTSLLDRMIDLGSDVGARNNDNYNVLHISAMHSREDVVKLLLGKKGVDPYSTGGSRNQTAVHLVASRQTGTATAILRALLLAAGKDIRLKTDGRGKIPLLLAVEAGNQSMCRELLSTLTSEQLKAAAANGDTALHLAVRRKDIDMVRILVDYGTNVDIRNGEGQTPLHIAAAEGDEILVKYFYSVRAGASITDYQDRTPMHLAAENGHANIIELLADKFKASIFERTKDGSTLMHIASLNGHADCAMMLFKKGVYLHMPNKDGARSIHTAARYGHVGIINTLLQKGEKVDVTTNVGAPSIIEETIKASDLPRFVDVLALVPCRGTSASEIANTLTIVLSAPAAWVDDHDVVVSALPLVFVAGTPLPCFTVLGVISSVCNILAVISNVCNVLDHLSEDVSSGGGKLKETALHIAARVRDGEKCALMLLKSGAGPNIATHDGNTPVHVAAKYGNLQTMLLLLEDGGDPQYKNKISSAYYKKGETPLHLASRNCRPDVVTNLINYVKDKKGEAAASAYVNELTENDESALHYVCTVDKEEVEVPNSDREVVKLLLENGADIKIQTKQHETAFHLVASAGNNDVLLEMIAHMTPTDAQKALNRQNAVGWTPLLIASHRGHIDLVNNLLANHARVDVFDLEGRSALHLAAEHGYLHVCDSLLTNKAFINSKSRNGRTALHLAAMNGYVHLVKFLIKDHNAVIDILTLKKQTPLHLAAGAGQIEVCKLLLELGADIDATDEDGQKPIHAACQNNFSEVAKLFLQQHPSLVMATTKDGNTCAHIAAAQGSVTVIEELMKFDRQGVISARNKVTDATPLQMAAEGGHAEVVKALVRAGASVTDENKGGFTAVHLAAQYGHMQVLEVLRSSNNLRVTSKKLGVTPLHVAAYFGQADTVRELLTHLSGTVKSEAPNGASLVPALGNESGMTPLHLASFSGKENVVRLLLNSAGVQVDAATHENGYNPMHLACYGGHVTVVGLLLSRSAELLESKDRHGKTGLHIAATHGHYQMVEVLLGQGAEINAQDKNGWTPLHCASRAGYVEVVKLLTESGASPKSETNLGAVPIWFAASEGHHAVLEYLMTKEHDTYALMEDRRFVYNLMVCSKNHNNKPIEEFILVSPAPVDTAAKLSNILILLSNKEKERAKDLIAAGKFCEAMATELLALAAGADSAGKILTATDRRNVEFLDVLIENEQKEVIAHTVVQRYLQELWRGALNWAAWRTLLLFVLFIVCPPVWIAFTLPLGHKYYKVPIIKFMSYLTSHIYLMLFLLVVGITPPYPTINRTSMIPYWYEWILLVWLSGLLLFELTNPSDKSGLGWIKISVLLFSIFGVGTHLMGLLFVERRYWPTLMYCRNQLFALSFLLACVQILDFLSFHHLFGPWAIIIGNLMKDLARFLAVLAIFVFGFSMQFVALNQPFDTDGRPRRSTGIFKDELGSVNRDTEWLDESFDLNSNVPHSRASIRKKRPPIEQDGMIMNPLLAFELLFFAVFGQTTYDELTVKPARGSTPSQYRPAWTDNLFKVVFGIYMLVSVVVLINLLIAMMSDTYQRIQAQSDIEWKFGLSKLIRNMHRTTTAPSPINLITTWLFYLVDICKKRDFVLVKTKKRQSLVNLMGSFQKSSQLSPRSKAGAKWLSKVKKGRQIAPKEIPGLAVGQMSPLGSQLSFSATTTRIEHVTDWEAIAKKYRALMGHEDEIKEALNDEDEEEDEDAPTNSNPMMVATSSMG</sequence>
<feature type="compositionally biased region" description="Basic and acidic residues" evidence="11">
    <location>
        <begin position="31"/>
        <end position="41"/>
    </location>
</feature>
<dbReference type="GO" id="GO:0034703">
    <property type="term" value="C:cation channel complex"/>
    <property type="evidence" value="ECO:0007669"/>
    <property type="project" value="UniProtKB-ARBA"/>
</dbReference>
<dbReference type="InterPro" id="IPR002153">
    <property type="entry name" value="TRPC_channel"/>
</dbReference>
<keyword evidence="4" id="KW-0677">Repeat</keyword>
<evidence type="ECO:0000256" key="1">
    <source>
        <dbReference type="ARBA" id="ARBA00004141"/>
    </source>
</evidence>
<dbReference type="OrthoDB" id="195446at2759"/>
<feature type="domain" description="Ion transport" evidence="13">
    <location>
        <begin position="1433"/>
        <end position="1670"/>
    </location>
</feature>
<dbReference type="PANTHER" id="PTHR24198">
    <property type="entry name" value="ANKYRIN REPEAT AND PROTEIN KINASE DOMAIN-CONTAINING PROTEIN"/>
    <property type="match status" value="1"/>
</dbReference>
<dbReference type="SMART" id="SM00248">
    <property type="entry name" value="ANK"/>
    <property type="match status" value="28"/>
</dbReference>
<keyword evidence="8 12" id="KW-0472">Membrane</keyword>
<keyword evidence="2" id="KW-0813">Transport</keyword>
<dbReference type="InterPro" id="IPR005821">
    <property type="entry name" value="Ion_trans_dom"/>
</dbReference>
<evidence type="ECO:0000256" key="7">
    <source>
        <dbReference type="ARBA" id="ARBA00023065"/>
    </source>
</evidence>
<comment type="subcellular location">
    <subcellularLocation>
        <location evidence="1">Membrane</location>
        <topology evidence="1">Multi-pass membrane protein</topology>
    </subcellularLocation>
</comment>
<protein>
    <recommendedName>
        <fullName evidence="13">Ion transport domain-containing protein</fullName>
    </recommendedName>
</protein>
<feature type="transmembrane region" description="Helical" evidence="12">
    <location>
        <begin position="1404"/>
        <end position="1422"/>
    </location>
</feature>
<dbReference type="Gene3D" id="1.25.40.20">
    <property type="entry name" value="Ankyrin repeat-containing domain"/>
    <property type="match status" value="8"/>
</dbReference>
<feature type="repeat" description="ANK" evidence="10">
    <location>
        <begin position="996"/>
        <end position="1017"/>
    </location>
</feature>
<evidence type="ECO:0000256" key="12">
    <source>
        <dbReference type="SAM" id="Phobius"/>
    </source>
</evidence>
<dbReference type="SUPFAM" id="SSF48403">
    <property type="entry name" value="Ankyrin repeat"/>
    <property type="match status" value="3"/>
</dbReference>
<feature type="repeat" description="ANK" evidence="10">
    <location>
        <begin position="603"/>
        <end position="625"/>
    </location>
</feature>
<evidence type="ECO:0000313" key="14">
    <source>
        <dbReference type="EMBL" id="CAG9760470.1"/>
    </source>
</evidence>
<feature type="repeat" description="ANK" evidence="10">
    <location>
        <begin position="1042"/>
        <end position="1064"/>
    </location>
</feature>
<evidence type="ECO:0000256" key="10">
    <source>
        <dbReference type="PROSITE-ProRule" id="PRU00023"/>
    </source>
</evidence>
<gene>
    <name evidence="14" type="ORF">CEUTPL_LOCUS1200</name>
</gene>
<proteinExistence type="predicted"/>
<keyword evidence="9" id="KW-0407">Ion channel</keyword>
<feature type="repeat" description="ANK" evidence="10">
    <location>
        <begin position="930"/>
        <end position="962"/>
    </location>
</feature>
<feature type="repeat" description="ANK" evidence="10">
    <location>
        <begin position="529"/>
        <end position="562"/>
    </location>
</feature>
<feature type="repeat" description="ANK" evidence="10">
    <location>
        <begin position="760"/>
        <end position="792"/>
    </location>
</feature>
<feature type="repeat" description="ANK" evidence="10">
    <location>
        <begin position="353"/>
        <end position="385"/>
    </location>
</feature>
<dbReference type="EMBL" id="OU892277">
    <property type="protein sequence ID" value="CAG9760470.1"/>
    <property type="molecule type" value="Genomic_DNA"/>
</dbReference>
<feature type="transmembrane region" description="Helical" evidence="12">
    <location>
        <begin position="1635"/>
        <end position="1656"/>
    </location>
</feature>
<dbReference type="PROSITE" id="PS50297">
    <property type="entry name" value="ANK_REP_REGION"/>
    <property type="match status" value="18"/>
</dbReference>
<feature type="transmembrane region" description="Helical" evidence="12">
    <location>
        <begin position="1512"/>
        <end position="1530"/>
    </location>
</feature>
<keyword evidence="3 12" id="KW-0812">Transmembrane</keyword>
<evidence type="ECO:0000256" key="5">
    <source>
        <dbReference type="ARBA" id="ARBA00022989"/>
    </source>
</evidence>
<feature type="region of interest" description="Disordered" evidence="11">
    <location>
        <begin position="1814"/>
        <end position="1840"/>
    </location>
</feature>
<feature type="compositionally biased region" description="Gly residues" evidence="11">
    <location>
        <begin position="1"/>
        <end position="14"/>
    </location>
</feature>
<feature type="compositionally biased region" description="Polar residues" evidence="11">
    <location>
        <begin position="1826"/>
        <end position="1840"/>
    </location>
</feature>
<dbReference type="PANTHER" id="PTHR24198:SF165">
    <property type="entry name" value="ANKYRIN REPEAT-CONTAINING PROTEIN-RELATED"/>
    <property type="match status" value="1"/>
</dbReference>
<feature type="repeat" description="ANK" evidence="10">
    <location>
        <begin position="646"/>
        <end position="687"/>
    </location>
</feature>
<evidence type="ECO:0000256" key="6">
    <source>
        <dbReference type="ARBA" id="ARBA00023043"/>
    </source>
</evidence>
<feature type="repeat" description="ANK" evidence="10">
    <location>
        <begin position="727"/>
        <end position="759"/>
    </location>
</feature>
<feature type="repeat" description="ANK" evidence="10">
    <location>
        <begin position="563"/>
        <end position="595"/>
    </location>
</feature>
<dbReference type="PROSITE" id="PS50088">
    <property type="entry name" value="ANK_REPEAT"/>
    <property type="match status" value="21"/>
</dbReference>
<feature type="repeat" description="ANK" evidence="10">
    <location>
        <begin position="793"/>
        <end position="815"/>
    </location>
</feature>
<dbReference type="Pfam" id="PF00520">
    <property type="entry name" value="Ion_trans"/>
    <property type="match status" value="1"/>
</dbReference>
<feature type="transmembrane region" description="Helical" evidence="12">
    <location>
        <begin position="1434"/>
        <end position="1458"/>
    </location>
</feature>
<keyword evidence="15" id="KW-1185">Reference proteome</keyword>
<feature type="repeat" description="ANK" evidence="10">
    <location>
        <begin position="286"/>
        <end position="318"/>
    </location>
</feature>
<dbReference type="Pfam" id="PF12796">
    <property type="entry name" value="Ank_2"/>
    <property type="match status" value="9"/>
</dbReference>